<dbReference type="Gene3D" id="3.40.50.620">
    <property type="entry name" value="HUPs"/>
    <property type="match status" value="1"/>
</dbReference>
<reference evidence="12" key="1">
    <citation type="submission" date="2023-03" db="EMBL/GenBank/DDBJ databases">
        <authorList>
            <person name="Cleenwerck I."/>
        </authorList>
    </citation>
    <scope>NUCLEOTIDE SEQUENCE</scope>
    <source>
        <strain evidence="12">LMG 32879</strain>
    </source>
</reference>
<feature type="domain" description="Glutamine amidotransferase type-2" evidence="11">
    <location>
        <begin position="2"/>
        <end position="210"/>
    </location>
</feature>
<evidence type="ECO:0000256" key="4">
    <source>
        <dbReference type="ARBA" id="ARBA00022741"/>
    </source>
</evidence>
<dbReference type="RefSeq" id="WP_289841588.1">
    <property type="nucleotide sequence ID" value="NZ_CATKSH010000002.1"/>
</dbReference>
<dbReference type="InterPro" id="IPR001962">
    <property type="entry name" value="Asn_synthase"/>
</dbReference>
<protein>
    <recommendedName>
        <fullName evidence="3">asparagine synthase (glutamine-hydrolyzing)</fullName>
        <ecNumber evidence="3">6.3.5.4</ecNumber>
    </recommendedName>
</protein>
<comment type="caution">
    <text evidence="12">The sequence shown here is derived from an EMBL/GenBank/DDBJ whole genome shotgun (WGS) entry which is preliminary data.</text>
</comment>
<evidence type="ECO:0000313" key="13">
    <source>
        <dbReference type="Proteomes" id="UP001176960"/>
    </source>
</evidence>
<evidence type="ECO:0000313" key="12">
    <source>
        <dbReference type="EMBL" id="CAI9119715.1"/>
    </source>
</evidence>
<evidence type="ECO:0000256" key="10">
    <source>
        <dbReference type="PIRSR" id="PIRSR001589-3"/>
    </source>
</evidence>
<dbReference type="InterPro" id="IPR029055">
    <property type="entry name" value="Ntn_hydrolases_N"/>
</dbReference>
<feature type="binding site" evidence="9">
    <location>
        <begin position="364"/>
        <end position="365"/>
    </location>
    <ligand>
        <name>ATP</name>
        <dbReference type="ChEBI" id="CHEBI:30616"/>
    </ligand>
</feature>
<evidence type="ECO:0000256" key="1">
    <source>
        <dbReference type="ARBA" id="ARBA00005187"/>
    </source>
</evidence>
<evidence type="ECO:0000256" key="5">
    <source>
        <dbReference type="ARBA" id="ARBA00022840"/>
    </source>
</evidence>
<comment type="similarity">
    <text evidence="2">Belongs to the asparagine synthetase family.</text>
</comment>
<evidence type="ECO:0000256" key="2">
    <source>
        <dbReference type="ARBA" id="ARBA00005752"/>
    </source>
</evidence>
<comment type="catalytic activity">
    <reaction evidence="7">
        <text>L-aspartate + L-glutamine + ATP + H2O = L-asparagine + L-glutamate + AMP + diphosphate + H(+)</text>
        <dbReference type="Rhea" id="RHEA:12228"/>
        <dbReference type="ChEBI" id="CHEBI:15377"/>
        <dbReference type="ChEBI" id="CHEBI:15378"/>
        <dbReference type="ChEBI" id="CHEBI:29985"/>
        <dbReference type="ChEBI" id="CHEBI:29991"/>
        <dbReference type="ChEBI" id="CHEBI:30616"/>
        <dbReference type="ChEBI" id="CHEBI:33019"/>
        <dbReference type="ChEBI" id="CHEBI:58048"/>
        <dbReference type="ChEBI" id="CHEBI:58359"/>
        <dbReference type="ChEBI" id="CHEBI:456215"/>
        <dbReference type="EC" id="6.3.5.4"/>
    </reaction>
</comment>
<dbReference type="PROSITE" id="PS51278">
    <property type="entry name" value="GATASE_TYPE_2"/>
    <property type="match status" value="1"/>
</dbReference>
<dbReference type="InterPro" id="IPR051786">
    <property type="entry name" value="ASN_synthetase/amidase"/>
</dbReference>
<keyword evidence="4 9" id="KW-0547">Nucleotide-binding</keyword>
<dbReference type="Pfam" id="PF00733">
    <property type="entry name" value="Asn_synthase"/>
    <property type="match status" value="1"/>
</dbReference>
<keyword evidence="8" id="KW-0061">Asparagine biosynthesis</keyword>
<dbReference type="PANTHER" id="PTHR43284">
    <property type="entry name" value="ASPARAGINE SYNTHETASE (GLUTAMINE-HYDROLYZING)"/>
    <property type="match status" value="1"/>
</dbReference>
<dbReference type="GO" id="GO:0005829">
    <property type="term" value="C:cytosol"/>
    <property type="evidence" value="ECO:0007669"/>
    <property type="project" value="TreeGrafter"/>
</dbReference>
<feature type="binding site" evidence="9">
    <location>
        <position position="95"/>
    </location>
    <ligand>
        <name>L-glutamine</name>
        <dbReference type="ChEBI" id="CHEBI:58359"/>
    </ligand>
</feature>
<dbReference type="EMBL" id="CATKSH010000002">
    <property type="protein sequence ID" value="CAI9119715.1"/>
    <property type="molecule type" value="Genomic_DNA"/>
</dbReference>
<keyword evidence="8" id="KW-0028">Amino-acid biosynthesis</keyword>
<dbReference type="GO" id="GO:0005524">
    <property type="term" value="F:ATP binding"/>
    <property type="evidence" value="ECO:0007669"/>
    <property type="project" value="UniProtKB-KW"/>
</dbReference>
<dbReference type="Proteomes" id="UP001176960">
    <property type="component" value="Unassembled WGS sequence"/>
</dbReference>
<dbReference type="InterPro" id="IPR014729">
    <property type="entry name" value="Rossmann-like_a/b/a_fold"/>
</dbReference>
<dbReference type="InterPro" id="IPR006426">
    <property type="entry name" value="Asn_synth_AEB"/>
</dbReference>
<name>A0AA35VA38_9PROT</name>
<evidence type="ECO:0000256" key="6">
    <source>
        <dbReference type="ARBA" id="ARBA00022962"/>
    </source>
</evidence>
<dbReference type="EC" id="6.3.5.4" evidence="3"/>
<accession>A0AA35VA38</accession>
<evidence type="ECO:0000256" key="7">
    <source>
        <dbReference type="ARBA" id="ARBA00048741"/>
    </source>
</evidence>
<keyword evidence="13" id="KW-1185">Reference proteome</keyword>
<dbReference type="AlphaFoldDB" id="A0AA35VA38"/>
<feature type="site" description="Important for beta-aspartyl-AMP intermediate formation" evidence="10">
    <location>
        <position position="366"/>
    </location>
</feature>
<dbReference type="Pfam" id="PF13537">
    <property type="entry name" value="GATase_7"/>
    <property type="match status" value="1"/>
</dbReference>
<dbReference type="SUPFAM" id="SSF56235">
    <property type="entry name" value="N-terminal nucleophile aminohydrolases (Ntn hydrolases)"/>
    <property type="match status" value="1"/>
</dbReference>
<dbReference type="CDD" id="cd00712">
    <property type="entry name" value="AsnB"/>
    <property type="match status" value="1"/>
</dbReference>
<dbReference type="InterPro" id="IPR017932">
    <property type="entry name" value="GATase_2_dom"/>
</dbReference>
<feature type="active site" description="For GATase activity" evidence="8">
    <location>
        <position position="2"/>
    </location>
</feature>
<dbReference type="SUPFAM" id="SSF52402">
    <property type="entry name" value="Adenine nucleotide alpha hydrolases-like"/>
    <property type="match status" value="1"/>
</dbReference>
<dbReference type="NCBIfam" id="TIGR01536">
    <property type="entry name" value="asn_synth_AEB"/>
    <property type="match status" value="1"/>
</dbReference>
<dbReference type="GO" id="GO:0006529">
    <property type="term" value="P:asparagine biosynthetic process"/>
    <property type="evidence" value="ECO:0007669"/>
    <property type="project" value="UniProtKB-KW"/>
</dbReference>
<sequence length="588" mass="63961">MCGIAGMACRPGIRPDAARLDAMSAALWHRGPDGAGALDTESVALRHRRLSIVDLQGGAQPLRLDSRALVANGEIYNDLDLRASMPDVRFGTGSDCEPPLALWPREGMRYAAMLRGMYAIALTDMASSDGELVLSRDPFGIKPLYLAAFDDGIAFASEARALLAGGFGKREALPQARDALLALQFVPGDATIYPGIRRLRPGETVRISGGRIVDRHRLRAFPDRTPPDGMSHGMSETEALARLDEALLDSVSAHERADVPFGLFLSGGVDSASILAAMKKLGQDRPCAWTARFDAGAVDESAEAARLARLAGAEHRVFSITEEMFWADLPRIVGAMDDPVADYAIVPTWFLAREAARDVKVILSGEGGDELFAGYGRYRRAMRPWWRGGRAPYRRGAMERTGLSGGEAWKSALRVQATARGPEARLHAVQALDVAEWLPNDLLIKLDRCLMAHAVEGRTPLLDPVVARIAASLPTHMKIRDGRGKYLLRRWLEDNLPGVDAFAPKQGFTVPVAAWIAKRSQGLAPLMARTAALQTVGSPQAISAVVRNTEKRRHGKAAWHLLFYALWHRIHIEGVAPDGDVFEILTAC</sequence>
<gene>
    <name evidence="12" type="primary">asnB</name>
    <name evidence="12" type="ORF">LMG32879_000537</name>
</gene>
<keyword evidence="5 9" id="KW-0067">ATP-binding</keyword>
<evidence type="ECO:0000259" key="11">
    <source>
        <dbReference type="PROSITE" id="PS51278"/>
    </source>
</evidence>
<dbReference type="PIRSF" id="PIRSF001589">
    <property type="entry name" value="Asn_synthetase_glu-h"/>
    <property type="match status" value="1"/>
</dbReference>
<evidence type="ECO:0000256" key="8">
    <source>
        <dbReference type="PIRSR" id="PIRSR001589-1"/>
    </source>
</evidence>
<dbReference type="GO" id="GO:0004066">
    <property type="term" value="F:asparagine synthase (glutamine-hydrolyzing) activity"/>
    <property type="evidence" value="ECO:0007669"/>
    <property type="project" value="UniProtKB-EC"/>
</dbReference>
<comment type="pathway">
    <text evidence="1">Amino-acid biosynthesis; L-asparagine biosynthesis; L-asparagine from L-aspartate (L-Gln route): step 1/1.</text>
</comment>
<dbReference type="InterPro" id="IPR033738">
    <property type="entry name" value="AsnB_N"/>
</dbReference>
<dbReference type="Gene3D" id="3.60.20.10">
    <property type="entry name" value="Glutamine Phosphoribosylpyrophosphate, subunit 1, domain 1"/>
    <property type="match status" value="1"/>
</dbReference>
<keyword evidence="12" id="KW-0436">Ligase</keyword>
<dbReference type="PANTHER" id="PTHR43284:SF1">
    <property type="entry name" value="ASPARAGINE SYNTHETASE"/>
    <property type="match status" value="1"/>
</dbReference>
<organism evidence="12 13">
    <name type="scientific">Brytella acorum</name>
    <dbReference type="NCBI Taxonomy" id="2959299"/>
    <lineage>
        <taxon>Bacteria</taxon>
        <taxon>Pseudomonadati</taxon>
        <taxon>Pseudomonadota</taxon>
        <taxon>Alphaproteobacteria</taxon>
        <taxon>Acetobacterales</taxon>
        <taxon>Acetobacteraceae</taxon>
        <taxon>Brytella</taxon>
    </lineage>
</organism>
<dbReference type="CDD" id="cd01991">
    <property type="entry name" value="Asn_synthase_B_C"/>
    <property type="match status" value="1"/>
</dbReference>
<evidence type="ECO:0000256" key="3">
    <source>
        <dbReference type="ARBA" id="ARBA00012737"/>
    </source>
</evidence>
<keyword evidence="6 8" id="KW-0315">Glutamine amidotransferase</keyword>
<proteinExistence type="inferred from homology"/>
<evidence type="ECO:0000256" key="9">
    <source>
        <dbReference type="PIRSR" id="PIRSR001589-2"/>
    </source>
</evidence>